<feature type="compositionally biased region" description="Polar residues" evidence="1">
    <location>
        <begin position="245"/>
        <end position="305"/>
    </location>
</feature>
<feature type="compositionally biased region" description="Polar residues" evidence="1">
    <location>
        <begin position="66"/>
        <end position="81"/>
    </location>
</feature>
<feature type="region of interest" description="Disordered" evidence="1">
    <location>
        <begin position="549"/>
        <end position="610"/>
    </location>
</feature>
<feature type="compositionally biased region" description="Basic and acidic residues" evidence="1">
    <location>
        <begin position="156"/>
        <end position="188"/>
    </location>
</feature>
<feature type="compositionally biased region" description="Polar residues" evidence="1">
    <location>
        <begin position="312"/>
        <end position="359"/>
    </location>
</feature>
<accession>A0ABD3NMY6</accession>
<feature type="region of interest" description="Disordered" evidence="1">
    <location>
        <begin position="133"/>
        <end position="195"/>
    </location>
</feature>
<evidence type="ECO:0000256" key="1">
    <source>
        <dbReference type="SAM" id="MobiDB-lite"/>
    </source>
</evidence>
<comment type="caution">
    <text evidence="2">The sequence shown here is derived from an EMBL/GenBank/DDBJ whole genome shotgun (WGS) entry which is preliminary data.</text>
</comment>
<feature type="compositionally biased region" description="Polar residues" evidence="1">
    <location>
        <begin position="598"/>
        <end position="610"/>
    </location>
</feature>
<protein>
    <submittedName>
        <fullName evidence="2">Uncharacterized protein</fullName>
    </submittedName>
</protein>
<dbReference type="EMBL" id="JALLPJ020001048">
    <property type="protein sequence ID" value="KAL3777380.1"/>
    <property type="molecule type" value="Genomic_DNA"/>
</dbReference>
<feature type="region of interest" description="Disordered" evidence="1">
    <location>
        <begin position="237"/>
        <end position="359"/>
    </location>
</feature>
<feature type="compositionally biased region" description="Acidic residues" evidence="1">
    <location>
        <begin position="489"/>
        <end position="500"/>
    </location>
</feature>
<keyword evidence="3" id="KW-1185">Reference proteome</keyword>
<feature type="compositionally biased region" description="Basic and acidic residues" evidence="1">
    <location>
        <begin position="9"/>
        <end position="19"/>
    </location>
</feature>
<sequence>MNSPRSSIRRNDLQEEKLPIRGHSVARSNNISVDERDDASSVDVRQCNAWSSPSGSSSSVASISSKTYNAKSAAPKTSSTYADEYLRAALATPNRPNRKAGDSFAPFPSNATLTPSQSSYLSDVGQVQVYDDPPEITSIPTDEIVDSYTRPTIGEPTEKDGNAESKPEGPEDEKVKVAPRETIARGSRDQYTFGRLQARASKRRELLQQVPEEEDLTNYHSTARASRIKNVRSLYIPPEHVQKPEPSSVSSPNNRSTNSEAAESPTKVSMNSPTNKSMISSSNPSPVKTRPTASPTNHSVQSKLSTIEHAVSPTNLSTSSGIATALSPSNRSTNNQAEQFATATSPEASPVTSPTNQSVNNTSELATIANSVAASAVTSPASQSFDRKTLASSKSDELSEYRAKLFAKMMHLLDDVEHPGLDANSTKGSRMSHEYSVAELKLIQKRTEEEMSRILNEFRGNTPRAAKGGALERNTGATKAAKLRRESNEDQDCYQSDDEQNPPPGNVMTVGISSKLSDITSPTTCQDGSSVYIDMTGDRYVCVENEDEIAEGSPRNLPPRPGSPRKKKMSVVSPTNGQENLPIVQESTERTAVESPNKGGTKSNVKAGSKMGSNIVNKTESDYMSAEISQSVSPRSQTRDRLLAASRNAARRTVKKEKQRAEDDFYSEIMDSVSAAEADEVERLNAEATAFMATFDTEVDDVPGLMNEDGSINEDVALAFLKVVDEDQQQPNAPTLQQQPNTPTHQHCGAGCVIQ</sequence>
<feature type="region of interest" description="Disordered" evidence="1">
    <location>
        <begin position="376"/>
        <end position="396"/>
    </location>
</feature>
<name>A0ABD3NMY6_9STRA</name>
<feature type="region of interest" description="Disordered" evidence="1">
    <location>
        <begin position="1"/>
        <end position="118"/>
    </location>
</feature>
<gene>
    <name evidence="2" type="ORF">ACHAWO_009687</name>
</gene>
<dbReference type="AlphaFoldDB" id="A0ABD3NMY6"/>
<reference evidence="2 3" key="1">
    <citation type="submission" date="2024-10" db="EMBL/GenBank/DDBJ databases">
        <title>Updated reference genomes for cyclostephanoid diatoms.</title>
        <authorList>
            <person name="Roberts W.R."/>
            <person name="Alverson A.J."/>
        </authorList>
    </citation>
    <scope>NUCLEOTIDE SEQUENCE [LARGE SCALE GENOMIC DNA]</scope>
    <source>
        <strain evidence="2 3">AJA010-31</strain>
    </source>
</reference>
<organism evidence="2 3">
    <name type="scientific">Cyclotella atomus</name>
    <dbReference type="NCBI Taxonomy" id="382360"/>
    <lineage>
        <taxon>Eukaryota</taxon>
        <taxon>Sar</taxon>
        <taxon>Stramenopiles</taxon>
        <taxon>Ochrophyta</taxon>
        <taxon>Bacillariophyta</taxon>
        <taxon>Coscinodiscophyceae</taxon>
        <taxon>Thalassiosirophycidae</taxon>
        <taxon>Stephanodiscales</taxon>
        <taxon>Stephanodiscaceae</taxon>
        <taxon>Cyclotella</taxon>
    </lineage>
</organism>
<dbReference type="Proteomes" id="UP001530400">
    <property type="component" value="Unassembled WGS sequence"/>
</dbReference>
<feature type="region of interest" description="Disordered" evidence="1">
    <location>
        <begin position="460"/>
        <end position="506"/>
    </location>
</feature>
<proteinExistence type="predicted"/>
<evidence type="ECO:0000313" key="3">
    <source>
        <dbReference type="Proteomes" id="UP001530400"/>
    </source>
</evidence>
<feature type="compositionally biased region" description="Low complexity" evidence="1">
    <location>
        <begin position="51"/>
        <end position="65"/>
    </location>
</feature>
<evidence type="ECO:0000313" key="2">
    <source>
        <dbReference type="EMBL" id="KAL3777380.1"/>
    </source>
</evidence>
<feature type="compositionally biased region" description="Basic and acidic residues" evidence="1">
    <location>
        <begin position="385"/>
        <end position="396"/>
    </location>
</feature>
<feature type="compositionally biased region" description="Polar residues" evidence="1">
    <location>
        <begin position="109"/>
        <end position="118"/>
    </location>
</feature>